<dbReference type="GO" id="GO:0003677">
    <property type="term" value="F:DNA binding"/>
    <property type="evidence" value="ECO:0007669"/>
    <property type="project" value="UniProtKB-KW"/>
</dbReference>
<dbReference type="InterPro" id="IPR044210">
    <property type="entry name" value="Tfc3-like"/>
</dbReference>
<feature type="region of interest" description="Disordered" evidence="7">
    <location>
        <begin position="646"/>
        <end position="667"/>
    </location>
</feature>
<dbReference type="GO" id="GO:0000127">
    <property type="term" value="C:transcription factor TFIIIC complex"/>
    <property type="evidence" value="ECO:0007669"/>
    <property type="project" value="InterPro"/>
</dbReference>
<dbReference type="GO" id="GO:0008270">
    <property type="term" value="F:zinc ion binding"/>
    <property type="evidence" value="ECO:0007669"/>
    <property type="project" value="UniProtKB-KW"/>
</dbReference>
<accession>A0A0B7JRL6</accession>
<feature type="domain" description="C2H2-type" evidence="9">
    <location>
        <begin position="754"/>
        <end position="782"/>
    </location>
</feature>
<feature type="region of interest" description="Disordered" evidence="7">
    <location>
        <begin position="535"/>
        <end position="621"/>
    </location>
</feature>
<feature type="compositionally biased region" description="Basic and acidic residues" evidence="7">
    <location>
        <begin position="583"/>
        <end position="596"/>
    </location>
</feature>
<keyword evidence="6" id="KW-0862">Zinc</keyword>
<keyword evidence="3" id="KW-0238">DNA-binding</keyword>
<keyword evidence="5" id="KW-0539">Nucleus</keyword>
<evidence type="ECO:0000256" key="8">
    <source>
        <dbReference type="SAM" id="SignalP"/>
    </source>
</evidence>
<protein>
    <recommendedName>
        <fullName evidence="9">C2H2-type domain-containing protein</fullName>
    </recommendedName>
</protein>
<feature type="compositionally biased region" description="Basic residues" evidence="7">
    <location>
        <begin position="549"/>
        <end position="561"/>
    </location>
</feature>
<gene>
    <name evidence="10" type="ORF">BN869_000003713_1</name>
</gene>
<feature type="signal peptide" evidence="8">
    <location>
        <begin position="1"/>
        <end position="19"/>
    </location>
</feature>
<feature type="compositionally biased region" description="Basic and acidic residues" evidence="7">
    <location>
        <begin position="1127"/>
        <end position="1136"/>
    </location>
</feature>
<feature type="compositionally biased region" description="Basic residues" evidence="7">
    <location>
        <begin position="718"/>
        <end position="738"/>
    </location>
</feature>
<feature type="region of interest" description="Disordered" evidence="7">
    <location>
        <begin position="1235"/>
        <end position="1261"/>
    </location>
</feature>
<evidence type="ECO:0000256" key="5">
    <source>
        <dbReference type="ARBA" id="ARBA00023242"/>
    </source>
</evidence>
<dbReference type="InterPro" id="IPR046488">
    <property type="entry name" value="Sfc3/Tfc3_C"/>
</dbReference>
<evidence type="ECO:0000256" key="6">
    <source>
        <dbReference type="PROSITE-ProRule" id="PRU00042"/>
    </source>
</evidence>
<feature type="region of interest" description="Disordered" evidence="7">
    <location>
        <begin position="110"/>
        <end position="151"/>
    </location>
</feature>
<evidence type="ECO:0000256" key="4">
    <source>
        <dbReference type="ARBA" id="ARBA00023163"/>
    </source>
</evidence>
<feature type="compositionally biased region" description="Polar residues" evidence="7">
    <location>
        <begin position="567"/>
        <end position="577"/>
    </location>
</feature>
<organism evidence="10">
    <name type="scientific">Bionectria ochroleuca</name>
    <name type="common">Gliocladium roseum</name>
    <dbReference type="NCBI Taxonomy" id="29856"/>
    <lineage>
        <taxon>Eukaryota</taxon>
        <taxon>Fungi</taxon>
        <taxon>Dikarya</taxon>
        <taxon>Ascomycota</taxon>
        <taxon>Pezizomycotina</taxon>
        <taxon>Sordariomycetes</taxon>
        <taxon>Hypocreomycetidae</taxon>
        <taxon>Hypocreales</taxon>
        <taxon>Bionectriaceae</taxon>
        <taxon>Clonostachys</taxon>
    </lineage>
</organism>
<feature type="region of interest" description="Disordered" evidence="7">
    <location>
        <begin position="968"/>
        <end position="1006"/>
    </location>
</feature>
<proteinExistence type="predicted"/>
<dbReference type="PANTHER" id="PTHR15180">
    <property type="entry name" value="GENERAL TRANSCRIPTION FACTOR 3C POLYPEPTIDE 1"/>
    <property type="match status" value="1"/>
</dbReference>
<dbReference type="Pfam" id="PF20222">
    <property type="entry name" value="DUF6581"/>
    <property type="match status" value="1"/>
</dbReference>
<keyword evidence="2" id="KW-0597">Phosphoprotein</keyword>
<reference evidence="10" key="1">
    <citation type="submission" date="2015-01" db="EMBL/GenBank/DDBJ databases">
        <authorList>
            <person name="Durling Mikael"/>
        </authorList>
    </citation>
    <scope>NUCLEOTIDE SEQUENCE</scope>
</reference>
<dbReference type="InterPro" id="IPR007309">
    <property type="entry name" value="TFIIIC_Bblock-bd"/>
</dbReference>
<dbReference type="GO" id="GO:0005634">
    <property type="term" value="C:nucleus"/>
    <property type="evidence" value="ECO:0007669"/>
    <property type="project" value="UniProtKB-SubCell"/>
</dbReference>
<feature type="compositionally biased region" description="Basic and acidic residues" evidence="7">
    <location>
        <begin position="849"/>
        <end position="865"/>
    </location>
</feature>
<feature type="region of interest" description="Disordered" evidence="7">
    <location>
        <begin position="1160"/>
        <end position="1188"/>
    </location>
</feature>
<keyword evidence="6" id="KW-0479">Metal-binding</keyword>
<feature type="region of interest" description="Disordered" evidence="7">
    <location>
        <begin position="781"/>
        <end position="866"/>
    </location>
</feature>
<dbReference type="PANTHER" id="PTHR15180:SF1">
    <property type="entry name" value="GENERAL TRANSCRIPTION FACTOR 3C POLYPEPTIDE 1"/>
    <property type="match status" value="1"/>
</dbReference>
<sequence length="1962" mass="217565">MAWDLEGLIAGLLVHISCAGEQGLADHGCLGCSVEDFLKAVQDTLSRGPASYRQSIEQNAQPPRDEEALNLRAASSVWGWVTQRQDVSVGPERKYNHMTLDQVMVLAKLSDPDSSDDLDNPREATKQKKTSAKSQEGQSSQSKPPASSQAPDDLRLFASEETVWEALAGHGPDYKRLPRSEWVLLLGIASTKTDGILQGDLGRLVDQDKRSVPKRTDMLLKKGYITKRTTLVRGTKTSKMWLRLFAPPLVKEGADTEEPKADDLVLAPQFLTANLDPVPWHNRWTGESVDYIALATTIMAIAKEWGVMRLLDLKSKLGVLRLRWQMKVVSKICRFLNSRGVIQYVAARLHSKVFKDCIKYIRDLNSHDWSLYLATGKREAKSSRILEAGLQDPADGPDLTMGLYINSPLLTSYPPWTWDEPLASYVLKTARTLNETGVTNPVIYSLTLGSTFTRFLSTLTSSMATATVQPLGLKHLQLSSETVRSGKVASYRYFVASPSPTVDGPAGRRSFQDSHSSLSDSYGFVKYVPPTSGMDSSSSLSKLCGRNSNKIRGRGRPKAHKLVVPTHSDSVQPTGLQTPVAEETSKLLDTPLREARPASPEVQTESSSGRPHDKPINESLSVDVGSVVTLHDDRKPDLPIVVEDIATPKTSSAENPDASPAASDHPAEEAIEEVVNIDIPADKMEIDQQESVVVVPEGEDIAAAENTGESLAAGSGRGRGRSSRGGRGRGSGRGRGRGRGGSNAAGGSAAGKPYKCEKCGGAWKNDLGLKYHLEKARTACNPSWDPSLVVPKPLKPPKRAKGEVQKLLDAQSGAESSEKEPDGGGAVPLLDGEESNAPGSVGRRKRTTRAKETLDDTKTKGRDPKGIYSLKVTRPRKFQAYRPETFAAVSAPQTGQGLLIDITSNQTRQISDFVHDRNDAQLNSTEPVVIDEQPLVDPSFGGSGGFGADVIGAGLEILPQSLKTEIDNQMSQTQEEEGPSIISLDQASPSRERKVPEQTSKPASRAERVRRIKTMLSTLLTDNNGVFPGGESLFRSLTMLWVKDYHGEPPPSSKDYQGALKSLITRKVVAEQHHVFRARQGLFAKCQVVSWPDMDPFSSQALELVEKVKAAHPKPYYPPTSVAAENPESRDDADVRHSRRPLPVEISTLDAPVYAAQAAAKRELEEANETPRQYKRRRRTQPRSTFKNDAKDSMTWVIAGELSDSFPMAHDGPIQFLDPNTFMGEEPPGYSAQEIAAQQAPKRQYRRRARPSSSQDNLPLDPALLPPVDIKPIKMLICDANLEWPDVLVKDFEEECSFSLQGWMPTKKWFVWECFGEEIQKRALSRLQAKAARGNPANTPYLKFINKLQAGISAENAWLSGFLKTSIAHMPLKIFINFYGKMEQSITIPTQLSWPEDGQLTLEHPGNENVDSDSSELSSWSEDETEIASAPLFKRRKVTYSPRKYTRRGLEPIKRVPLASRALTALPEQHLRDKFEDGTNKTRDIEDPDEVLAAIVAVRALLGGTDKSIDWGLLVKIFPDTSLEVLRRFWVKAVKSQGPYIEKFASIFHEKFLEAYEADELPSIDYDNLLDYDWAALVRWTMDLPAPDMIEMPETREELQRHFVLQDVKRPVEDWREKFFHVQGSIYGRLEAATMDPGVISLDELSRDDPRRPKLSLMTVARSWVKSLCCTNGRYTPARIKEQLLTLGKKEPATKVASVLRRAIEQLTVLRVIRKSRRPPLGGRPYQLTEWYITNMAKLSQYSKFEKALAFKLQLDDAYRRGESVKIPYTVNDGTMMALANMSAYGRIRLSSTNIPEIPFGFEPGNYESRKFPKSYYHFEVAAEPTDTYLCNEDIEALGTVVGEEPPAQGGDSELPQWRDFFGVCDHERWFDVLGALCFAYSTRGEMTVEGICSAMKPVLEEFEAQMVLDWGVRTGVLKQGATGEGVTVGEWWWLAVPWARHCARGEEEDNGELVADGGFPS</sequence>
<feature type="region of interest" description="Disordered" evidence="7">
    <location>
        <begin position="1397"/>
        <end position="1421"/>
    </location>
</feature>
<name>A0A0B7JRL6_BIOOC</name>
<dbReference type="Pfam" id="PF04182">
    <property type="entry name" value="B-block_TFIIIC"/>
    <property type="match status" value="1"/>
</dbReference>
<comment type="subcellular location">
    <subcellularLocation>
        <location evidence="1">Nucleus</location>
    </subcellularLocation>
</comment>
<evidence type="ECO:0000259" key="9">
    <source>
        <dbReference type="PROSITE" id="PS50157"/>
    </source>
</evidence>
<dbReference type="InterPro" id="IPR013087">
    <property type="entry name" value="Znf_C2H2_type"/>
</dbReference>
<feature type="compositionally biased region" description="Low complexity" evidence="7">
    <location>
        <begin position="138"/>
        <end position="151"/>
    </location>
</feature>
<evidence type="ECO:0000256" key="7">
    <source>
        <dbReference type="SAM" id="MobiDB-lite"/>
    </source>
</evidence>
<dbReference type="EMBL" id="CDPU01000008">
    <property type="protein sequence ID" value="CEO47658.1"/>
    <property type="molecule type" value="Genomic_DNA"/>
</dbReference>
<dbReference type="PROSITE" id="PS50157">
    <property type="entry name" value="ZINC_FINGER_C2H2_2"/>
    <property type="match status" value="1"/>
</dbReference>
<keyword evidence="4" id="KW-0804">Transcription</keyword>
<dbReference type="GO" id="GO:0006384">
    <property type="term" value="P:transcription initiation at RNA polymerase III promoter"/>
    <property type="evidence" value="ECO:0007669"/>
    <property type="project" value="InterPro"/>
</dbReference>
<evidence type="ECO:0000256" key="1">
    <source>
        <dbReference type="ARBA" id="ARBA00004123"/>
    </source>
</evidence>
<dbReference type="GO" id="GO:0042791">
    <property type="term" value="P:5S class rRNA transcription by RNA polymerase III"/>
    <property type="evidence" value="ECO:0007669"/>
    <property type="project" value="TreeGrafter"/>
</dbReference>
<evidence type="ECO:0000313" key="10">
    <source>
        <dbReference type="EMBL" id="CEO47658.1"/>
    </source>
</evidence>
<evidence type="ECO:0000256" key="3">
    <source>
        <dbReference type="ARBA" id="ARBA00023125"/>
    </source>
</evidence>
<keyword evidence="6" id="KW-0863">Zinc-finger</keyword>
<evidence type="ECO:0000256" key="2">
    <source>
        <dbReference type="ARBA" id="ARBA00022553"/>
    </source>
</evidence>
<feature type="chain" id="PRO_5002134093" description="C2H2-type domain-containing protein" evidence="8">
    <location>
        <begin position="20"/>
        <end position="1962"/>
    </location>
</feature>
<feature type="region of interest" description="Disordered" evidence="7">
    <location>
        <begin position="1116"/>
        <end position="1137"/>
    </location>
</feature>
<feature type="region of interest" description="Disordered" evidence="7">
    <location>
        <begin position="704"/>
        <end position="754"/>
    </location>
</feature>
<keyword evidence="8" id="KW-0732">Signal</keyword>